<accession>A0A455T1F3</accession>
<sequence length="79" mass="8934">MRTLVETAAVEALRSVGQKLPTDPLTSLPLWWENLARLWAERPELRLQPSALGGLARHIIDSYLQAVDWHRLAKALHGE</sequence>
<organism evidence="1">
    <name type="scientific">Thermogemmatispora argillosa</name>
    <dbReference type="NCBI Taxonomy" id="2045280"/>
    <lineage>
        <taxon>Bacteria</taxon>
        <taxon>Bacillati</taxon>
        <taxon>Chloroflexota</taxon>
        <taxon>Ktedonobacteria</taxon>
        <taxon>Thermogemmatisporales</taxon>
        <taxon>Thermogemmatisporaceae</taxon>
        <taxon>Thermogemmatispora</taxon>
    </lineage>
</organism>
<protein>
    <submittedName>
        <fullName evidence="1">Uncharacterized protein</fullName>
    </submittedName>
</protein>
<proteinExistence type="predicted"/>
<dbReference type="EMBL" id="AP019377">
    <property type="protein sequence ID" value="BBH92265.1"/>
    <property type="molecule type" value="Genomic_DNA"/>
</dbReference>
<name>A0A455T1F3_9CHLR</name>
<reference evidence="1" key="1">
    <citation type="submission" date="2018-12" db="EMBL/GenBank/DDBJ databases">
        <title>Novel natural products biosynthetic potential of the class Ktedonobacteria.</title>
        <authorList>
            <person name="Zheng Y."/>
            <person name="Saitou A."/>
            <person name="Wang C.M."/>
            <person name="Toyoda A."/>
            <person name="Minakuchi Y."/>
            <person name="Sekiguchi Y."/>
            <person name="Ueda K."/>
            <person name="Takano H."/>
            <person name="Sakai Y."/>
            <person name="Yokota A."/>
            <person name="Yabe S."/>
        </authorList>
    </citation>
    <scope>NUCLEOTIDE SEQUENCE</scope>
    <source>
        <strain evidence="1">A3-2</strain>
    </source>
</reference>
<evidence type="ECO:0000313" key="1">
    <source>
        <dbReference type="EMBL" id="BBH92265.1"/>
    </source>
</evidence>
<gene>
    <name evidence="1" type="ORF">KTA_04640</name>
</gene>
<dbReference type="AlphaFoldDB" id="A0A455T1F3"/>